<reference evidence="7" key="1">
    <citation type="submission" date="2019-02" db="EMBL/GenBank/DDBJ databases">
        <authorList>
            <person name="Gruber-Vodicka R. H."/>
            <person name="Seah K. B. B."/>
        </authorList>
    </citation>
    <scope>NUCLEOTIDE SEQUENCE</scope>
    <source>
        <strain evidence="8">BECK_BZ163</strain>
        <strain evidence="9">BECK_BZ164</strain>
        <strain evidence="7">BECK_BZ165</strain>
    </source>
</reference>
<dbReference type="PROSITE" id="PS50297">
    <property type="entry name" value="ANK_REP_REGION"/>
    <property type="match status" value="1"/>
</dbReference>
<accession>A0A450SVL6</accession>
<evidence type="ECO:0000256" key="3">
    <source>
        <dbReference type="ARBA" id="ARBA00022806"/>
    </source>
</evidence>
<dbReference type="PROSITE" id="PS50088">
    <property type="entry name" value="ANK_REPEAT"/>
    <property type="match status" value="1"/>
</dbReference>
<keyword evidence="5" id="KW-0040">ANK repeat</keyword>
<keyword evidence="4" id="KW-0067">ATP-binding</keyword>
<dbReference type="EMBL" id="CAADFL010000062">
    <property type="protein sequence ID" value="VFK08198.1"/>
    <property type="molecule type" value="Genomic_DNA"/>
</dbReference>
<dbReference type="GO" id="GO:0004386">
    <property type="term" value="F:helicase activity"/>
    <property type="evidence" value="ECO:0007669"/>
    <property type="project" value="UniProtKB-KW"/>
</dbReference>
<evidence type="ECO:0000256" key="4">
    <source>
        <dbReference type="ARBA" id="ARBA00022840"/>
    </source>
</evidence>
<dbReference type="EMBL" id="CAADFA010000215">
    <property type="protein sequence ID" value="VFJ58067.1"/>
    <property type="molecule type" value="Genomic_DNA"/>
</dbReference>
<dbReference type="GO" id="GO:0016787">
    <property type="term" value="F:hydrolase activity"/>
    <property type="evidence" value="ECO:0007669"/>
    <property type="project" value="UniProtKB-KW"/>
</dbReference>
<evidence type="ECO:0000256" key="5">
    <source>
        <dbReference type="PROSITE-ProRule" id="PRU00023"/>
    </source>
</evidence>
<dbReference type="InterPro" id="IPR002110">
    <property type="entry name" value="Ankyrin_rpt"/>
</dbReference>
<feature type="domain" description="UvrD-like helicase ATP-binding" evidence="6">
    <location>
        <begin position="276"/>
        <end position="354"/>
    </location>
</feature>
<dbReference type="PANTHER" id="PTHR21529:SF4">
    <property type="entry name" value="TPR AND ANKYRIN REPEAT-CONTAINING PROTEIN 1"/>
    <property type="match status" value="1"/>
</dbReference>
<keyword evidence="2" id="KW-0378">Hydrolase</keyword>
<dbReference type="GO" id="GO:0005524">
    <property type="term" value="F:ATP binding"/>
    <property type="evidence" value="ECO:0007669"/>
    <property type="project" value="UniProtKB-KW"/>
</dbReference>
<dbReference type="Gene3D" id="1.25.40.20">
    <property type="entry name" value="Ankyrin repeat-containing domain"/>
    <property type="match status" value="1"/>
</dbReference>
<dbReference type="EMBL" id="CAADEZ010000434">
    <property type="protein sequence ID" value="VFJ67026.1"/>
    <property type="molecule type" value="Genomic_DNA"/>
</dbReference>
<evidence type="ECO:0000256" key="2">
    <source>
        <dbReference type="ARBA" id="ARBA00022801"/>
    </source>
</evidence>
<dbReference type="Gene3D" id="3.40.50.300">
    <property type="entry name" value="P-loop containing nucleotide triphosphate hydrolases"/>
    <property type="match status" value="2"/>
</dbReference>
<proteinExistence type="predicted"/>
<sequence>MKILFYNELNPKGIPNFRKLKGFLEADDFHSAEVKKVGDDLYRAKLDKSNRLLFSLRVYQGQTYALILECIPNHAYEKSRFLKGNAPIDENKIPAIEALDKEQTRPLVYINPDLPTFNLLDKIISFDEIQADVYRLHPPLIIIGSAGSGKTALTLEKMKEWPGDILYVTRSPYLVHNSRNLYFSQGYENEDQNIDFFSFQEYLESIQVPKGQDLSYREFAIWHGRQRLGKALRDSHQLFEEFRGVLTGADTHSDSPYLSREEYLALGIKQSLFFGQEREQVYEAFGRYLAYMDENDRYDANILSHQYMAKVEPQYDFLVVDEVQDLTNIQIQLILKSLRQPHGFLLCGDSNQIVHPNFFSWSKLKSYFYRQEGQGAPAELIRILNTNYRNSVEVTEVANRILKIKNARFGSVDKESNYLVHSNSEHQGVAVLLPDDEAIKREIDTKTRTSTRFAVIVMHPDQKGPAKNHFRTPLIFSIQEAKGLEYENIILYNLASADETRFREITQGVNQEDLIAEELTFARGRDKSDKSLEIYKFYINSLYVAITRAVKNIYLIETRPEQRLFDLLGLQVARDRLELGKYGSSLEEWRAEAHKLELQGKQEQADEIRTQILKQKPVPWQVLQGDTLAKLDKQALAEGNRKAKLSLFEYALVYGDQNRLNALMENKFDPARNPGKGIKALEKKHYMPYTLKHPGAALRQCDLYGTDFRDLFNQTPLMIASRLGNAMLVDALMERDADTEKVDNVGFNAFLIALAEACKDQKYATGKLPAIFQKIRPDSISIQVDGKLIKLDNHLMEFLMLCLTMVFFYTRLGEKLIKGHAIESGDFVQMLAGFPNRLVPERRKKRPYISSILSKNERDRDDRYNRKIFWRTKRGHYLINPKLSVRVEGQWRNIYDLLSLDMISVQYKGFSMKRSKRAIEEHFRKFRDELREMAQTPAE</sequence>
<dbReference type="AlphaFoldDB" id="A0A450SVL6"/>
<dbReference type="PANTHER" id="PTHR21529">
    <property type="entry name" value="MAMMARY TURMOR VIRUS RECEPTOR HOMOLOG 1, 2 MTVR1, 2"/>
    <property type="match status" value="1"/>
</dbReference>
<dbReference type="InterPro" id="IPR036770">
    <property type="entry name" value="Ankyrin_rpt-contain_sf"/>
</dbReference>
<protein>
    <submittedName>
        <fullName evidence="7">Superfamily I DNA or RNA helicase</fullName>
    </submittedName>
</protein>
<organism evidence="7">
    <name type="scientific">Candidatus Kentrum sp. FM</name>
    <dbReference type="NCBI Taxonomy" id="2126340"/>
    <lineage>
        <taxon>Bacteria</taxon>
        <taxon>Pseudomonadati</taxon>
        <taxon>Pseudomonadota</taxon>
        <taxon>Gammaproteobacteria</taxon>
        <taxon>Candidatus Kentrum</taxon>
    </lineage>
</organism>
<evidence type="ECO:0000313" key="7">
    <source>
        <dbReference type="EMBL" id="VFJ58067.1"/>
    </source>
</evidence>
<dbReference type="Pfam" id="PF00580">
    <property type="entry name" value="UvrD-helicase"/>
    <property type="match status" value="1"/>
</dbReference>
<dbReference type="InterPro" id="IPR014016">
    <property type="entry name" value="UvrD-like_ATP-bd"/>
</dbReference>
<dbReference type="SUPFAM" id="SSF52540">
    <property type="entry name" value="P-loop containing nucleoside triphosphate hydrolases"/>
    <property type="match status" value="1"/>
</dbReference>
<dbReference type="InterPro" id="IPR027417">
    <property type="entry name" value="P-loop_NTPase"/>
</dbReference>
<feature type="repeat" description="ANK" evidence="5">
    <location>
        <begin position="712"/>
        <end position="744"/>
    </location>
</feature>
<dbReference type="InterPro" id="IPR039904">
    <property type="entry name" value="TRANK1"/>
</dbReference>
<dbReference type="SUPFAM" id="SSF48403">
    <property type="entry name" value="Ankyrin repeat"/>
    <property type="match status" value="1"/>
</dbReference>
<evidence type="ECO:0000259" key="6">
    <source>
        <dbReference type="Pfam" id="PF00580"/>
    </source>
</evidence>
<keyword evidence="1" id="KW-0547">Nucleotide-binding</keyword>
<evidence type="ECO:0000313" key="8">
    <source>
        <dbReference type="EMBL" id="VFJ67026.1"/>
    </source>
</evidence>
<keyword evidence="3 7" id="KW-0347">Helicase</keyword>
<evidence type="ECO:0000256" key="1">
    <source>
        <dbReference type="ARBA" id="ARBA00022741"/>
    </source>
</evidence>
<gene>
    <name evidence="8" type="ORF">BECKFM1743A_GA0114220_104341</name>
    <name evidence="9" type="ORF">BECKFM1743B_GA0114221_100624</name>
    <name evidence="7" type="ORF">BECKFM1743C_GA0114222_102152</name>
</gene>
<name>A0A450SVL6_9GAMM</name>
<evidence type="ECO:0000313" key="9">
    <source>
        <dbReference type="EMBL" id="VFK08198.1"/>
    </source>
</evidence>